<dbReference type="PROSITE" id="PS00061">
    <property type="entry name" value="ADH_SHORT"/>
    <property type="match status" value="1"/>
</dbReference>
<dbReference type="EMBL" id="JAAAIL010000334">
    <property type="protein sequence ID" value="KAG0276816.1"/>
    <property type="molecule type" value="Genomic_DNA"/>
</dbReference>
<keyword evidence="1" id="KW-0521">NADP</keyword>
<evidence type="ECO:0000313" key="2">
    <source>
        <dbReference type="EMBL" id="KAG0276816.1"/>
    </source>
</evidence>
<dbReference type="InterPro" id="IPR020904">
    <property type="entry name" value="Sc_DH/Rdtase_CS"/>
</dbReference>
<gene>
    <name evidence="2" type="primary">BDH1</name>
    <name evidence="2" type="ORF">BGZ95_006996</name>
</gene>
<dbReference type="PANTHER" id="PTHR43313">
    <property type="entry name" value="SHORT-CHAIN DEHYDROGENASE/REDUCTASE FAMILY 9C"/>
    <property type="match status" value="1"/>
</dbReference>
<dbReference type="GO" id="GO:0016491">
    <property type="term" value="F:oxidoreductase activity"/>
    <property type="evidence" value="ECO:0007669"/>
    <property type="project" value="TreeGrafter"/>
</dbReference>
<dbReference type="InterPro" id="IPR002347">
    <property type="entry name" value="SDR_fam"/>
</dbReference>
<reference evidence="2" key="1">
    <citation type="journal article" date="2020" name="Fungal Divers.">
        <title>Resolving the Mortierellaceae phylogeny through synthesis of multi-gene phylogenetics and phylogenomics.</title>
        <authorList>
            <person name="Vandepol N."/>
            <person name="Liber J."/>
            <person name="Desiro A."/>
            <person name="Na H."/>
            <person name="Kennedy M."/>
            <person name="Barry K."/>
            <person name="Grigoriev I.V."/>
            <person name="Miller A.N."/>
            <person name="O'Donnell K."/>
            <person name="Stajich J.E."/>
            <person name="Bonito G."/>
        </authorList>
    </citation>
    <scope>NUCLEOTIDE SEQUENCE</scope>
    <source>
        <strain evidence="2">NRRL 28262</strain>
    </source>
</reference>
<evidence type="ECO:0000256" key="1">
    <source>
        <dbReference type="ARBA" id="ARBA00022857"/>
    </source>
</evidence>
<evidence type="ECO:0000313" key="3">
    <source>
        <dbReference type="Proteomes" id="UP001194580"/>
    </source>
</evidence>
<organism evidence="2 3">
    <name type="scientific">Linnemannia exigua</name>
    <dbReference type="NCBI Taxonomy" id="604196"/>
    <lineage>
        <taxon>Eukaryota</taxon>
        <taxon>Fungi</taxon>
        <taxon>Fungi incertae sedis</taxon>
        <taxon>Mucoromycota</taxon>
        <taxon>Mortierellomycotina</taxon>
        <taxon>Mortierellomycetes</taxon>
        <taxon>Mortierellales</taxon>
        <taxon>Mortierellaceae</taxon>
        <taxon>Linnemannia</taxon>
    </lineage>
</organism>
<dbReference type="Proteomes" id="UP001194580">
    <property type="component" value="Unassembled WGS sequence"/>
</dbReference>
<dbReference type="PRINTS" id="PR00081">
    <property type="entry name" value="GDHRDH"/>
</dbReference>
<dbReference type="PANTHER" id="PTHR43313:SF1">
    <property type="entry name" value="3BETA-HYDROXYSTEROID DEHYDROGENASE DHS-16"/>
    <property type="match status" value="1"/>
</dbReference>
<name>A0AAD4DFY6_9FUNG</name>
<accession>A0AAD4DFY6</accession>
<comment type="caution">
    <text evidence="2">The sequence shown here is derived from an EMBL/GenBank/DDBJ whole genome shotgun (WGS) entry which is preliminary data.</text>
</comment>
<keyword evidence="3" id="KW-1185">Reference proteome</keyword>
<dbReference type="SUPFAM" id="SSF51735">
    <property type="entry name" value="NAD(P)-binding Rossmann-fold domains"/>
    <property type="match status" value="1"/>
</dbReference>
<dbReference type="Pfam" id="PF00106">
    <property type="entry name" value="adh_short"/>
    <property type="match status" value="1"/>
</dbReference>
<dbReference type="GO" id="GO:0008202">
    <property type="term" value="P:steroid metabolic process"/>
    <property type="evidence" value="ECO:0007669"/>
    <property type="project" value="TreeGrafter"/>
</dbReference>
<dbReference type="Gene3D" id="3.40.50.720">
    <property type="entry name" value="NAD(P)-binding Rossmann-like Domain"/>
    <property type="match status" value="1"/>
</dbReference>
<dbReference type="AlphaFoldDB" id="A0AAD4DFY6"/>
<sequence length="325" mass="36330">MTTYTPTSPKDLVVVVTGTSTGFGAGIVNDLHELGGYTIYATCTTQEGVKAYQDWNSPRLRPVQVDVTKREDIKRLRDQIEAECPQGVYCVVNNAGVNAGGWFDMTTEDTFERLMDVNYMGLVRIAKALIPSLRAFAKSRHTLINGSTLPRARFIAISSVSGRINPIGLGPYAASKHAAESILDTLRVELAPWEIDVSMIEPGYAKTPIITKAISALKEEWHQADEHVHQMYGDNFIEKVLQDQRRIYESAMPAQWTVQATVDAVHKRGGAQKPRVLVGFFSMRIILPLLEKLPEWVTDWLSLSYMKSAGYWPVDPFLLKDGKRD</sequence>
<proteinExistence type="predicted"/>
<protein>
    <submittedName>
        <fullName evidence="2">(2R,3R)-2,3-butanediol dehydrogenase</fullName>
    </submittedName>
</protein>
<dbReference type="InterPro" id="IPR036291">
    <property type="entry name" value="NAD(P)-bd_dom_sf"/>
</dbReference>